<accession>A0A508X675</accession>
<gene>
    <name evidence="2" type="ORF">EMEDMD4_790389</name>
</gene>
<feature type="transmembrane region" description="Helical" evidence="1">
    <location>
        <begin position="154"/>
        <end position="174"/>
    </location>
</feature>
<feature type="transmembrane region" description="Helical" evidence="1">
    <location>
        <begin position="125"/>
        <end position="148"/>
    </location>
</feature>
<proteinExistence type="predicted"/>
<dbReference type="Proteomes" id="UP000507954">
    <property type="component" value="Unassembled WGS sequence"/>
</dbReference>
<evidence type="ECO:0000256" key="1">
    <source>
        <dbReference type="SAM" id="Phobius"/>
    </source>
</evidence>
<dbReference type="AlphaFoldDB" id="A0A508X675"/>
<dbReference type="EMBL" id="CABFNB010000149">
    <property type="protein sequence ID" value="VTZ65365.1"/>
    <property type="molecule type" value="Genomic_DNA"/>
</dbReference>
<keyword evidence="1" id="KW-0812">Transmembrane</keyword>
<keyword evidence="1" id="KW-0472">Membrane</keyword>
<protein>
    <submittedName>
        <fullName evidence="2">Uncharacterized protein</fullName>
    </submittedName>
</protein>
<name>A0A508X675_9HYPH</name>
<reference evidence="2" key="1">
    <citation type="submission" date="2019-06" db="EMBL/GenBank/DDBJ databases">
        <authorList>
            <person name="Le Quere A."/>
            <person name="Colella S."/>
        </authorList>
    </citation>
    <scope>NUCLEOTIDE SEQUENCE</scope>
    <source>
        <strain evidence="2">EmedicaeMD41</strain>
    </source>
</reference>
<organism evidence="2">
    <name type="scientific">Sinorhizobium medicae</name>
    <dbReference type="NCBI Taxonomy" id="110321"/>
    <lineage>
        <taxon>Bacteria</taxon>
        <taxon>Pseudomonadati</taxon>
        <taxon>Pseudomonadota</taxon>
        <taxon>Alphaproteobacteria</taxon>
        <taxon>Hyphomicrobiales</taxon>
        <taxon>Rhizobiaceae</taxon>
        <taxon>Sinorhizobium/Ensifer group</taxon>
        <taxon>Sinorhizobium</taxon>
    </lineage>
</organism>
<keyword evidence="1" id="KW-1133">Transmembrane helix</keyword>
<sequence>MRPGPCRALAEDGHSDILHLVDECAIAFGLHFLARNEAECGGIDAVTQPTPVLGTVWEHMAKMTVTMRGAYFGADHTVRAIPQLVDIRGYDRLREARPAAAGFELVRRGEQGFAGNDVDVDTRSLVVVILSGEWAFGAVLLGHTVLFGRKLSDRFVGLCVGHCMSPAWFAALIWRRKRGFPIKQAHRR</sequence>
<evidence type="ECO:0000313" key="2">
    <source>
        <dbReference type="EMBL" id="VTZ65365.1"/>
    </source>
</evidence>